<protein>
    <submittedName>
        <fullName evidence="2">Uncharacterized protein</fullName>
    </submittedName>
</protein>
<evidence type="ECO:0000313" key="3">
    <source>
        <dbReference type="Proteomes" id="UP001190700"/>
    </source>
</evidence>
<gene>
    <name evidence="2" type="ORF">CYMTET_8430</name>
</gene>
<dbReference type="EMBL" id="LGRX02002605">
    <property type="protein sequence ID" value="KAK3283892.1"/>
    <property type="molecule type" value="Genomic_DNA"/>
</dbReference>
<comment type="caution">
    <text evidence="2">The sequence shown here is derived from an EMBL/GenBank/DDBJ whole genome shotgun (WGS) entry which is preliminary data.</text>
</comment>
<feature type="region of interest" description="Disordered" evidence="1">
    <location>
        <begin position="1"/>
        <end position="32"/>
    </location>
</feature>
<keyword evidence="3" id="KW-1185">Reference proteome</keyword>
<sequence>MALPPRNISAVKERPPGVRQESSLPHMHVDGAGANELTSSISQQSLQAHHSAPALLASRSYGSLPTVLPNASGENPLGTPGRGHTYQARNNPRLYPLGCTPRMRPLLPPNPVSQHLAHKVNQRANHQPGHHERFSWATRPAEGSHVFLHGSASSNVDHSTIRPSSATERHVALPEVGEAAHTARSRREGPAAGGEESLQSLLSCSEGSDAMRTVVDYLDMDHLMKEHPGHPILRLDAKPARVMASQWWRKA</sequence>
<dbReference type="AlphaFoldDB" id="A0AAE0LG32"/>
<feature type="region of interest" description="Disordered" evidence="1">
    <location>
        <begin position="178"/>
        <end position="198"/>
    </location>
</feature>
<proteinExistence type="predicted"/>
<evidence type="ECO:0000256" key="1">
    <source>
        <dbReference type="SAM" id="MobiDB-lite"/>
    </source>
</evidence>
<organism evidence="2 3">
    <name type="scientific">Cymbomonas tetramitiformis</name>
    <dbReference type="NCBI Taxonomy" id="36881"/>
    <lineage>
        <taxon>Eukaryota</taxon>
        <taxon>Viridiplantae</taxon>
        <taxon>Chlorophyta</taxon>
        <taxon>Pyramimonadophyceae</taxon>
        <taxon>Pyramimonadales</taxon>
        <taxon>Pyramimonadaceae</taxon>
        <taxon>Cymbomonas</taxon>
    </lineage>
</organism>
<reference evidence="2 3" key="1">
    <citation type="journal article" date="2015" name="Genome Biol. Evol.">
        <title>Comparative Genomics of a Bacterivorous Green Alga Reveals Evolutionary Causalities and Consequences of Phago-Mixotrophic Mode of Nutrition.</title>
        <authorList>
            <person name="Burns J.A."/>
            <person name="Paasch A."/>
            <person name="Narechania A."/>
            <person name="Kim E."/>
        </authorList>
    </citation>
    <scope>NUCLEOTIDE SEQUENCE [LARGE SCALE GENOMIC DNA]</scope>
    <source>
        <strain evidence="2 3">PLY_AMNH</strain>
    </source>
</reference>
<evidence type="ECO:0000313" key="2">
    <source>
        <dbReference type="EMBL" id="KAK3283892.1"/>
    </source>
</evidence>
<accession>A0AAE0LG32</accession>
<dbReference type="Proteomes" id="UP001190700">
    <property type="component" value="Unassembled WGS sequence"/>
</dbReference>
<name>A0AAE0LG32_9CHLO</name>
<feature type="region of interest" description="Disordered" evidence="1">
    <location>
        <begin position="67"/>
        <end position="91"/>
    </location>
</feature>